<dbReference type="Gene3D" id="3.50.50.60">
    <property type="entry name" value="FAD/NAD(P)-binding domain"/>
    <property type="match status" value="1"/>
</dbReference>
<accession>A0A3N4GTV5</accession>
<dbReference type="EMBL" id="RKMH01000001">
    <property type="protein sequence ID" value="RPA66242.1"/>
    <property type="molecule type" value="Genomic_DNA"/>
</dbReference>
<dbReference type="Proteomes" id="UP000267536">
    <property type="component" value="Unassembled WGS sequence"/>
</dbReference>
<reference evidence="1 2" key="1">
    <citation type="submission" date="2018-11" db="EMBL/GenBank/DDBJ databases">
        <title>Draft genome sequence of Gordonia sp. RS15-1S isolated from rice stems.</title>
        <authorList>
            <person name="Muangham S."/>
        </authorList>
    </citation>
    <scope>NUCLEOTIDE SEQUENCE [LARGE SCALE GENOMIC DNA]</scope>
    <source>
        <strain evidence="1 2">RS15-1S</strain>
    </source>
</reference>
<keyword evidence="2" id="KW-1185">Reference proteome</keyword>
<sequence length="120" mass="13218">MSASRPTAAATHYWAINAELVSELNRRESTERVDGHRRLFLHGCTGKLDIAGTDDAARLRVMRRMNGEKPEILCDVLVFASGFESTPISDLLADVGRFCHADVHGDRHSTAATGRAPMKR</sequence>
<evidence type="ECO:0000313" key="2">
    <source>
        <dbReference type="Proteomes" id="UP000267536"/>
    </source>
</evidence>
<dbReference type="RefSeq" id="WP_123925201.1">
    <property type="nucleotide sequence ID" value="NZ_JBPSDP010000002.1"/>
</dbReference>
<dbReference type="InterPro" id="IPR036188">
    <property type="entry name" value="FAD/NAD-bd_sf"/>
</dbReference>
<protein>
    <recommendedName>
        <fullName evidence="3">L-lysine N(6)-monooxygenase (NADPH)</fullName>
    </recommendedName>
</protein>
<comment type="caution">
    <text evidence="1">The sequence shown here is derived from an EMBL/GenBank/DDBJ whole genome shotgun (WGS) entry which is preliminary data.</text>
</comment>
<gene>
    <name evidence="1" type="ORF">EF294_01295</name>
</gene>
<dbReference type="AlphaFoldDB" id="A0A3N4GTV5"/>
<name>A0A3N4GTV5_9ACTN</name>
<proteinExistence type="predicted"/>
<organism evidence="1 2">
    <name type="scientific">Gordonia oryzae</name>
    <dbReference type="NCBI Taxonomy" id="2487349"/>
    <lineage>
        <taxon>Bacteria</taxon>
        <taxon>Bacillati</taxon>
        <taxon>Actinomycetota</taxon>
        <taxon>Actinomycetes</taxon>
        <taxon>Mycobacteriales</taxon>
        <taxon>Gordoniaceae</taxon>
        <taxon>Gordonia</taxon>
    </lineage>
</organism>
<evidence type="ECO:0008006" key="3">
    <source>
        <dbReference type="Google" id="ProtNLM"/>
    </source>
</evidence>
<evidence type="ECO:0000313" key="1">
    <source>
        <dbReference type="EMBL" id="RPA66242.1"/>
    </source>
</evidence>